<comment type="caution">
    <text evidence="11">The sequence shown here is derived from an EMBL/GenBank/DDBJ whole genome shotgun (WGS) entry which is preliminary data.</text>
</comment>
<dbReference type="SUPFAM" id="SSF57716">
    <property type="entry name" value="Glucocorticoid receptor-like (DNA-binding domain)"/>
    <property type="match status" value="1"/>
</dbReference>
<keyword evidence="7" id="KW-0539">Nucleus</keyword>
<evidence type="ECO:0000256" key="1">
    <source>
        <dbReference type="ARBA" id="ARBA00004123"/>
    </source>
</evidence>
<evidence type="ECO:0000256" key="3">
    <source>
        <dbReference type="ARBA" id="ARBA00022771"/>
    </source>
</evidence>
<dbReference type="GO" id="GO:0008270">
    <property type="term" value="F:zinc ion binding"/>
    <property type="evidence" value="ECO:0007669"/>
    <property type="project" value="UniProtKB-KW"/>
</dbReference>
<evidence type="ECO:0000256" key="7">
    <source>
        <dbReference type="ARBA" id="ARBA00023242"/>
    </source>
</evidence>
<dbReference type="GO" id="GO:0000978">
    <property type="term" value="F:RNA polymerase II cis-regulatory region sequence-specific DNA binding"/>
    <property type="evidence" value="ECO:0007669"/>
    <property type="project" value="TreeGrafter"/>
</dbReference>
<evidence type="ECO:0000259" key="10">
    <source>
        <dbReference type="PROSITE" id="PS50114"/>
    </source>
</evidence>
<evidence type="ECO:0000256" key="5">
    <source>
        <dbReference type="ARBA" id="ARBA00023015"/>
    </source>
</evidence>
<dbReference type="InterPro" id="IPR013088">
    <property type="entry name" value="Znf_NHR/GATA"/>
</dbReference>
<dbReference type="GO" id="GO:0045944">
    <property type="term" value="P:positive regulation of transcription by RNA polymerase II"/>
    <property type="evidence" value="ECO:0007669"/>
    <property type="project" value="TreeGrafter"/>
</dbReference>
<sequence>GTPLTGQKRKRKAPRVHADSVCSNCGTLETSLWRRTKEGEVECNSCALYFKKRGIKRPSTLHNREIYKRSRKSGQSLEGKR</sequence>
<dbReference type="PRINTS" id="PR00619">
    <property type="entry name" value="GATAZNFINGER"/>
</dbReference>
<dbReference type="PANTHER" id="PTHR10071:SF281">
    <property type="entry name" value="BOX A-BINDING FACTOR-RELATED"/>
    <property type="match status" value="1"/>
</dbReference>
<feature type="region of interest" description="Disordered" evidence="9">
    <location>
        <begin position="61"/>
        <end position="81"/>
    </location>
</feature>
<dbReference type="FunFam" id="3.30.50.10:FF:000045">
    <property type="entry name" value="Transcription factor elt-7"/>
    <property type="match status" value="1"/>
</dbReference>
<keyword evidence="12" id="KW-1185">Reference proteome</keyword>
<organism evidence="11 12">
    <name type="scientific">Pristionchus mayeri</name>
    <dbReference type="NCBI Taxonomy" id="1317129"/>
    <lineage>
        <taxon>Eukaryota</taxon>
        <taxon>Metazoa</taxon>
        <taxon>Ecdysozoa</taxon>
        <taxon>Nematoda</taxon>
        <taxon>Chromadorea</taxon>
        <taxon>Rhabditida</taxon>
        <taxon>Rhabditina</taxon>
        <taxon>Diplogasteromorpha</taxon>
        <taxon>Diplogasteroidea</taxon>
        <taxon>Neodiplogasteridae</taxon>
        <taxon>Pristionchus</taxon>
    </lineage>
</organism>
<dbReference type="InterPro" id="IPR039355">
    <property type="entry name" value="Transcription_factor_GATA"/>
</dbReference>
<comment type="subcellular location">
    <subcellularLocation>
        <location evidence="1">Nucleus</location>
    </subcellularLocation>
</comment>
<keyword evidence="4" id="KW-0862">Zinc</keyword>
<name>A0AAN5IAA5_9BILA</name>
<reference evidence="12" key="1">
    <citation type="submission" date="2022-10" db="EMBL/GenBank/DDBJ databases">
        <title>Genome assembly of Pristionchus species.</title>
        <authorList>
            <person name="Yoshida K."/>
            <person name="Sommer R.J."/>
        </authorList>
    </citation>
    <scope>NUCLEOTIDE SEQUENCE [LARGE SCALE GENOMIC DNA]</scope>
    <source>
        <strain evidence="12">RS5460</strain>
    </source>
</reference>
<dbReference type="AlphaFoldDB" id="A0AAN5IAA5"/>
<dbReference type="CDD" id="cd00202">
    <property type="entry name" value="ZnF_GATA"/>
    <property type="match status" value="1"/>
</dbReference>
<dbReference type="Pfam" id="PF00320">
    <property type="entry name" value="GATA"/>
    <property type="match status" value="1"/>
</dbReference>
<feature type="non-terminal residue" evidence="11">
    <location>
        <position position="1"/>
    </location>
</feature>
<evidence type="ECO:0000256" key="8">
    <source>
        <dbReference type="PROSITE-ProRule" id="PRU00094"/>
    </source>
</evidence>
<dbReference type="Gene3D" id="3.30.50.10">
    <property type="entry name" value="Erythroid Transcription Factor GATA-1, subunit A"/>
    <property type="match status" value="1"/>
</dbReference>
<proteinExistence type="predicted"/>
<dbReference type="GO" id="GO:0005634">
    <property type="term" value="C:nucleus"/>
    <property type="evidence" value="ECO:0007669"/>
    <property type="project" value="UniProtKB-SubCell"/>
</dbReference>
<dbReference type="PROSITE" id="PS50114">
    <property type="entry name" value="GATA_ZN_FINGER_2"/>
    <property type="match status" value="1"/>
</dbReference>
<feature type="non-terminal residue" evidence="11">
    <location>
        <position position="81"/>
    </location>
</feature>
<dbReference type="SMART" id="SM00401">
    <property type="entry name" value="ZnF_GATA"/>
    <property type="match status" value="1"/>
</dbReference>
<dbReference type="GO" id="GO:0045165">
    <property type="term" value="P:cell fate commitment"/>
    <property type="evidence" value="ECO:0007669"/>
    <property type="project" value="TreeGrafter"/>
</dbReference>
<keyword evidence="5" id="KW-0805">Transcription regulation</keyword>
<dbReference type="GO" id="GO:0000981">
    <property type="term" value="F:DNA-binding transcription factor activity, RNA polymerase II-specific"/>
    <property type="evidence" value="ECO:0007669"/>
    <property type="project" value="TreeGrafter"/>
</dbReference>
<protein>
    <recommendedName>
        <fullName evidence="10">GATA-type domain-containing protein</fullName>
    </recommendedName>
</protein>
<accession>A0AAN5IAA5</accession>
<evidence type="ECO:0000256" key="4">
    <source>
        <dbReference type="ARBA" id="ARBA00022833"/>
    </source>
</evidence>
<dbReference type="EMBL" id="BTRK01000006">
    <property type="protein sequence ID" value="GMR58572.1"/>
    <property type="molecule type" value="Genomic_DNA"/>
</dbReference>
<keyword evidence="2" id="KW-0479">Metal-binding</keyword>
<gene>
    <name evidence="11" type="ORF">PMAYCL1PPCAC_28767</name>
</gene>
<dbReference type="GO" id="GO:0000122">
    <property type="term" value="P:negative regulation of transcription by RNA polymerase II"/>
    <property type="evidence" value="ECO:0007669"/>
    <property type="project" value="TreeGrafter"/>
</dbReference>
<evidence type="ECO:0000256" key="2">
    <source>
        <dbReference type="ARBA" id="ARBA00022723"/>
    </source>
</evidence>
<evidence type="ECO:0000313" key="11">
    <source>
        <dbReference type="EMBL" id="GMR58572.1"/>
    </source>
</evidence>
<keyword evidence="6" id="KW-0804">Transcription</keyword>
<evidence type="ECO:0000256" key="6">
    <source>
        <dbReference type="ARBA" id="ARBA00023163"/>
    </source>
</evidence>
<feature type="domain" description="GATA-type" evidence="10">
    <location>
        <begin position="16"/>
        <end position="69"/>
    </location>
</feature>
<dbReference type="Proteomes" id="UP001328107">
    <property type="component" value="Unassembled WGS sequence"/>
</dbReference>
<dbReference type="PANTHER" id="PTHR10071">
    <property type="entry name" value="TRANSCRIPTION FACTOR GATA FAMILY MEMBER"/>
    <property type="match status" value="1"/>
</dbReference>
<dbReference type="PROSITE" id="PS00344">
    <property type="entry name" value="GATA_ZN_FINGER_1"/>
    <property type="match status" value="1"/>
</dbReference>
<keyword evidence="3 8" id="KW-0863">Zinc-finger</keyword>
<dbReference type="InterPro" id="IPR000679">
    <property type="entry name" value="Znf_GATA"/>
</dbReference>
<evidence type="ECO:0000256" key="9">
    <source>
        <dbReference type="SAM" id="MobiDB-lite"/>
    </source>
</evidence>
<evidence type="ECO:0000313" key="12">
    <source>
        <dbReference type="Proteomes" id="UP001328107"/>
    </source>
</evidence>